<dbReference type="FunFam" id="3.40.50.300:FF:000846">
    <property type="entry name" value="ATPase family AAA domain-containing protein 5"/>
    <property type="match status" value="1"/>
</dbReference>
<feature type="compositionally biased region" description="Low complexity" evidence="1">
    <location>
        <begin position="1212"/>
        <end position="1226"/>
    </location>
</feature>
<proteinExistence type="predicted"/>
<evidence type="ECO:0000256" key="1">
    <source>
        <dbReference type="SAM" id="MobiDB-lite"/>
    </source>
</evidence>
<dbReference type="Pfam" id="PF00004">
    <property type="entry name" value="AAA"/>
    <property type="match status" value="1"/>
</dbReference>
<feature type="compositionally biased region" description="Basic and acidic residues" evidence="1">
    <location>
        <begin position="1257"/>
        <end position="1268"/>
    </location>
</feature>
<dbReference type="InterPro" id="IPR003593">
    <property type="entry name" value="AAA+_ATPase"/>
</dbReference>
<feature type="compositionally biased region" description="Polar residues" evidence="1">
    <location>
        <begin position="854"/>
        <end position="865"/>
    </location>
</feature>
<evidence type="ECO:0000313" key="3">
    <source>
        <dbReference type="EMBL" id="KAJ8283691.1"/>
    </source>
</evidence>
<dbReference type="Proteomes" id="UP001152803">
    <property type="component" value="Unassembled WGS sequence"/>
</dbReference>
<comment type="caution">
    <text evidence="3">The sequence shown here is derived from an EMBL/GenBank/DDBJ whole genome shotgun (WGS) entry which is preliminary data.</text>
</comment>
<dbReference type="PANTHER" id="PTHR23389">
    <property type="entry name" value="CHROMOSOME TRANSMISSION FIDELITY FACTOR 18"/>
    <property type="match status" value="1"/>
</dbReference>
<feature type="region of interest" description="Disordered" evidence="1">
    <location>
        <begin position="797"/>
        <end position="898"/>
    </location>
</feature>
<dbReference type="GO" id="GO:0061860">
    <property type="term" value="F:DNA clamp unloader activity"/>
    <property type="evidence" value="ECO:0007669"/>
    <property type="project" value="TreeGrafter"/>
</dbReference>
<feature type="compositionally biased region" description="Low complexity" evidence="1">
    <location>
        <begin position="88"/>
        <end position="127"/>
    </location>
</feature>
<dbReference type="CDD" id="cd00009">
    <property type="entry name" value="AAA"/>
    <property type="match status" value="1"/>
</dbReference>
<dbReference type="SUPFAM" id="SSF52540">
    <property type="entry name" value="P-loop containing nucleoside triphosphate hydrolases"/>
    <property type="match status" value="1"/>
</dbReference>
<dbReference type="Gene3D" id="3.40.50.300">
    <property type="entry name" value="P-loop containing nucleotide triphosphate hydrolases"/>
    <property type="match status" value="2"/>
</dbReference>
<dbReference type="InterPro" id="IPR027417">
    <property type="entry name" value="P-loop_NTPase"/>
</dbReference>
<feature type="compositionally biased region" description="Basic and acidic residues" evidence="1">
    <location>
        <begin position="887"/>
        <end position="898"/>
    </location>
</feature>
<organism evidence="3 4">
    <name type="scientific">Conger conger</name>
    <name type="common">Conger eel</name>
    <name type="synonym">Muraena conger</name>
    <dbReference type="NCBI Taxonomy" id="82655"/>
    <lineage>
        <taxon>Eukaryota</taxon>
        <taxon>Metazoa</taxon>
        <taxon>Chordata</taxon>
        <taxon>Craniata</taxon>
        <taxon>Vertebrata</taxon>
        <taxon>Euteleostomi</taxon>
        <taxon>Actinopterygii</taxon>
        <taxon>Neopterygii</taxon>
        <taxon>Teleostei</taxon>
        <taxon>Anguilliformes</taxon>
        <taxon>Congridae</taxon>
        <taxon>Conger</taxon>
    </lineage>
</organism>
<dbReference type="InterPro" id="IPR003959">
    <property type="entry name" value="ATPase_AAA_core"/>
</dbReference>
<protein>
    <recommendedName>
        <fullName evidence="2">AAA+ ATPase domain-containing protein</fullName>
    </recommendedName>
</protein>
<reference evidence="3" key="1">
    <citation type="journal article" date="2023" name="Science">
        <title>Genome structures resolve the early diversification of teleost fishes.</title>
        <authorList>
            <person name="Parey E."/>
            <person name="Louis A."/>
            <person name="Montfort J."/>
            <person name="Bouchez O."/>
            <person name="Roques C."/>
            <person name="Iampietro C."/>
            <person name="Lluch J."/>
            <person name="Castinel A."/>
            <person name="Donnadieu C."/>
            <person name="Desvignes T."/>
            <person name="Floi Bucao C."/>
            <person name="Jouanno E."/>
            <person name="Wen M."/>
            <person name="Mejri S."/>
            <person name="Dirks R."/>
            <person name="Jansen H."/>
            <person name="Henkel C."/>
            <person name="Chen W.J."/>
            <person name="Zahm M."/>
            <person name="Cabau C."/>
            <person name="Klopp C."/>
            <person name="Thompson A.W."/>
            <person name="Robinson-Rechavi M."/>
            <person name="Braasch I."/>
            <person name="Lecointre G."/>
            <person name="Bobe J."/>
            <person name="Postlethwait J.H."/>
            <person name="Berthelot C."/>
            <person name="Roest Crollius H."/>
            <person name="Guiguen Y."/>
        </authorList>
    </citation>
    <scope>NUCLEOTIDE SEQUENCE</scope>
    <source>
        <strain evidence="3">Concon-B</strain>
    </source>
</reference>
<dbReference type="GO" id="GO:0016887">
    <property type="term" value="F:ATP hydrolysis activity"/>
    <property type="evidence" value="ECO:0007669"/>
    <property type="project" value="InterPro"/>
</dbReference>
<dbReference type="GO" id="GO:0005524">
    <property type="term" value="F:ATP binding"/>
    <property type="evidence" value="ECO:0007669"/>
    <property type="project" value="InterPro"/>
</dbReference>
<gene>
    <name evidence="3" type="ORF">COCON_G00025410</name>
</gene>
<feature type="region of interest" description="Disordered" evidence="1">
    <location>
        <begin position="1131"/>
        <end position="1272"/>
    </location>
</feature>
<feature type="compositionally biased region" description="Low complexity" evidence="1">
    <location>
        <begin position="572"/>
        <end position="594"/>
    </location>
</feature>
<feature type="compositionally biased region" description="Basic and acidic residues" evidence="1">
    <location>
        <begin position="680"/>
        <end position="697"/>
    </location>
</feature>
<feature type="compositionally biased region" description="Polar residues" evidence="1">
    <location>
        <begin position="595"/>
        <end position="606"/>
    </location>
</feature>
<dbReference type="PANTHER" id="PTHR23389:SF21">
    <property type="entry name" value="ATPASE FAMILY AAA DOMAIN-CONTAINING PROTEIN 5"/>
    <property type="match status" value="1"/>
</dbReference>
<feature type="region of interest" description="Disordered" evidence="1">
    <location>
        <begin position="353"/>
        <end position="373"/>
    </location>
</feature>
<accession>A0A9Q1DXM2</accession>
<evidence type="ECO:0000313" key="4">
    <source>
        <dbReference type="Proteomes" id="UP001152803"/>
    </source>
</evidence>
<sequence>MNAFKQASLDSGRGKAKKGPGKPGEAGEEAQPEEEERQEERQEEDKPEEQGQDAPAIPEMEQEKPAGAGQTRGGRLGKRGRRRGGGEAAAPVPAAAAEETLPLQAAAAEETPPLQAAAAEETPPLQAGKEDVGEGATDALPSTPAGRGPVRSREPGEVEGSGGAAGRSAEPGTPRARVPKRSVYRAEMISSPDDKGSPIRMRLRRVLPNSEQSGAASDFEILSPLAVQKPSLSKNRKQKAKKLVQKARVLQQNKKAAANVGTKDPVKRRLRTRDVPKSYCEDEDSVMCLSDVQKSPAPAAKDKASGQKQLRSLNDVLGRNAAENKAGKSTTAPKAAALLLGKKPQKPSAVISIFDDSSRDGSENSQDSEPFRARREFLKSGLPDSFKKQIARTTASHEAYSLASASFSAVLHVLQRPPECPLWNLPWPVSPLLKRLSETCLQPPRPLLSLGALDCVKTEPAQRAHTDKGSGWRQDFPEEIRRRLLEEIRAANPPFPVRRFLAWFLRKRQEHLLQPASAEADRAPEAPVAPEVPELGGKRKRRQEGQAAGKLPKRRRSARGEQEPIVIEDDPPAACCPAQGPAGRARLSRARGASEPQQGADVQNASPVLLEDPSPAGGHSCVTWGHLSWPALVCTEGLCQECVKEDVLWTEKYQPQHSSEVIGNSAAVKKLRSWLEEWKQRADRDERRNRKEKKQEDNSNESWDCGDFRGEGDVEDGEELLCNTLLITGPPGVGKTAAVYACAQELGFKVFEVNASSQRSGRQILSQLKEATQSHQVDIQGVNVHKPAYFNSYGTGSIRPGFSPRKLNSPRKVVSSPRKPLHSPCRKPRRGALAPTSLASIFKNGNKTKGKSPCVQSEPLQNETGPQKPVRRKESVPKATEPPIKPSSDKTEPLTEEQSKKTATSLILFEEVDVIFDDDSGFLAAIKTFMATTKRPVILTTSDPTFSEMFDGNFEEIHFKTPSAVNVRSYLQLLCLAEGVRTDARDLSSLLCWNRCDVRQSLLHLQFWVRSAGGPGPDRPLPALEPAALAQGETESVEAAKPDDEEDPPASSTSCDSRCTESLLGILNIDGAQDLSDMLKCTFTAEPRSSRSRELLVESWGRGVDLLYSNMEELLPLPVCALQGALLSQQGAPKPQSAAPSEDCSPVKTSSRMQRRKRLRLQDRALFQCDSDSDDDGFLSLPKPRSGPTSGAEEPSAAAGDGPQPDPARENPPAGSGSPRPRGAGRSPEERRSSELRQRWPAEGGAFGWTGAAVKDGLSDEPRAEDPGRAGWESSAQIRALVEGMSFQKCQARVAEVWSEARGTQEEAAEPAASQLSLPVGPHRTGLSFCQTSPCEPTVTQRRHEVMKTVLTSKAFSTLGNRPATATDYLPFLRSVCRSERLKEQGKVKRRFLHYLDSIHLGLPKNTVQLLAADFP</sequence>
<feature type="compositionally biased region" description="Acidic residues" evidence="1">
    <location>
        <begin position="26"/>
        <end position="37"/>
    </location>
</feature>
<dbReference type="EMBL" id="JAFJMO010000002">
    <property type="protein sequence ID" value="KAJ8283691.1"/>
    <property type="molecule type" value="Genomic_DNA"/>
</dbReference>
<dbReference type="GO" id="GO:0005634">
    <property type="term" value="C:nucleus"/>
    <property type="evidence" value="ECO:0007669"/>
    <property type="project" value="TreeGrafter"/>
</dbReference>
<feature type="region of interest" description="Disordered" evidence="1">
    <location>
        <begin position="680"/>
        <end position="708"/>
    </location>
</feature>
<feature type="domain" description="AAA+ ATPase" evidence="2">
    <location>
        <begin position="721"/>
        <end position="963"/>
    </location>
</feature>
<dbReference type="OrthoDB" id="9996895at2759"/>
<evidence type="ECO:0000259" key="2">
    <source>
        <dbReference type="SMART" id="SM00382"/>
    </source>
</evidence>
<keyword evidence="4" id="KW-1185">Reference proteome</keyword>
<dbReference type="SMART" id="SM00382">
    <property type="entry name" value="AAA"/>
    <property type="match status" value="1"/>
</dbReference>
<feature type="compositionally biased region" description="Basic and acidic residues" evidence="1">
    <location>
        <begin position="1227"/>
        <end position="1240"/>
    </location>
</feature>
<name>A0A9Q1DXM2_CONCO</name>
<feature type="region of interest" description="Disordered" evidence="1">
    <location>
        <begin position="516"/>
        <end position="611"/>
    </location>
</feature>
<feature type="compositionally biased region" description="Low complexity" evidence="1">
    <location>
        <begin position="525"/>
        <end position="534"/>
    </location>
</feature>
<feature type="region of interest" description="Disordered" evidence="1">
    <location>
        <begin position="1"/>
        <end position="223"/>
    </location>
</feature>
<feature type="compositionally biased region" description="Basic residues" evidence="1">
    <location>
        <begin position="819"/>
        <end position="830"/>
    </location>
</feature>
<dbReference type="GO" id="GO:0003677">
    <property type="term" value="F:DNA binding"/>
    <property type="evidence" value="ECO:0007669"/>
    <property type="project" value="TreeGrafter"/>
</dbReference>
<feature type="region of interest" description="Disordered" evidence="1">
    <location>
        <begin position="1031"/>
        <end position="1057"/>
    </location>
</feature>
<feature type="compositionally biased region" description="Polar residues" evidence="1">
    <location>
        <begin position="837"/>
        <end position="847"/>
    </location>
</feature>